<accession>B8MHP3</accession>
<keyword evidence="2" id="KW-1185">Reference proteome</keyword>
<dbReference type="VEuPathDB" id="FungiDB:TSTA_011330"/>
<dbReference type="AlphaFoldDB" id="B8MHP3"/>
<proteinExistence type="predicted"/>
<dbReference type="RefSeq" id="XP_002483258.1">
    <property type="nucleotide sequence ID" value="XM_002483213.1"/>
</dbReference>
<gene>
    <name evidence="1" type="ORF">TSTA_011330</name>
</gene>
<reference evidence="2" key="1">
    <citation type="journal article" date="2015" name="Genome Announc.">
        <title>Genome sequence of the AIDS-associated pathogen Penicillium marneffei (ATCC18224) and its near taxonomic relative Talaromyces stipitatus (ATCC10500).</title>
        <authorList>
            <person name="Nierman W.C."/>
            <person name="Fedorova-Abrams N.D."/>
            <person name="Andrianopoulos A."/>
        </authorList>
    </citation>
    <scope>NUCLEOTIDE SEQUENCE [LARGE SCALE GENOMIC DNA]</scope>
    <source>
        <strain evidence="2">ATCC 10500 / CBS 375.48 / QM 6759 / NRRL 1006</strain>
    </source>
</reference>
<evidence type="ECO:0000313" key="2">
    <source>
        <dbReference type="Proteomes" id="UP000001745"/>
    </source>
</evidence>
<organism evidence="1 2">
    <name type="scientific">Talaromyces stipitatus (strain ATCC 10500 / CBS 375.48 / QM 6759 / NRRL 1006)</name>
    <name type="common">Penicillium stipitatum</name>
    <dbReference type="NCBI Taxonomy" id="441959"/>
    <lineage>
        <taxon>Eukaryota</taxon>
        <taxon>Fungi</taxon>
        <taxon>Dikarya</taxon>
        <taxon>Ascomycota</taxon>
        <taxon>Pezizomycotina</taxon>
        <taxon>Eurotiomycetes</taxon>
        <taxon>Eurotiomycetidae</taxon>
        <taxon>Eurotiales</taxon>
        <taxon>Trichocomaceae</taxon>
        <taxon>Talaromyces</taxon>
        <taxon>Talaromyces sect. Talaromyces</taxon>
    </lineage>
</organism>
<protein>
    <submittedName>
        <fullName evidence="1">Uncharacterized protein</fullName>
    </submittedName>
</protein>
<dbReference type="InParanoid" id="B8MHP3"/>
<name>B8MHP3_TALSN</name>
<evidence type="ECO:0000313" key="1">
    <source>
        <dbReference type="EMBL" id="EED16024.1"/>
    </source>
</evidence>
<dbReference type="Proteomes" id="UP000001745">
    <property type="component" value="Unassembled WGS sequence"/>
</dbReference>
<dbReference type="GeneID" id="8109906"/>
<dbReference type="HOGENOM" id="CLU_1897603_0_0_1"/>
<dbReference type="OrthoDB" id="4440199at2759"/>
<dbReference type="EMBL" id="EQ962656">
    <property type="protein sequence ID" value="EED16024.1"/>
    <property type="molecule type" value="Genomic_DNA"/>
</dbReference>
<sequence length="134" mass="14989">MFIEGSGVATKVCVPAEQNSKLQGPLLRKTKRLCNLKKGDEVLIRLVGRRSQYNFPARRETRDDITISDANATLIDPIGDKSLTYIGIPLGELDGGHYEIEAKLSDSVVQAEVLKQYGDSYAVWEAFLIWDIYL</sequence>